<comment type="caution">
    <text evidence="1">The sequence shown here is derived from an EMBL/GenBank/DDBJ whole genome shotgun (WGS) entry which is preliminary data.</text>
</comment>
<proteinExistence type="predicted"/>
<keyword evidence="2" id="KW-1185">Reference proteome</keyword>
<gene>
    <name evidence="1" type="ORF">ACH49_28725</name>
</gene>
<evidence type="ECO:0000313" key="1">
    <source>
        <dbReference type="EMBL" id="KMS67211.1"/>
    </source>
</evidence>
<protein>
    <submittedName>
        <fullName evidence="1">Uncharacterized protein</fullName>
    </submittedName>
</protein>
<organism evidence="1 2">
    <name type="scientific">Streptomyces leeuwenhoekii</name>
    <dbReference type="NCBI Taxonomy" id="1437453"/>
    <lineage>
        <taxon>Bacteria</taxon>
        <taxon>Bacillati</taxon>
        <taxon>Actinomycetota</taxon>
        <taxon>Actinomycetes</taxon>
        <taxon>Kitasatosporales</taxon>
        <taxon>Streptomycetaceae</taxon>
        <taxon>Streptomyces</taxon>
    </lineage>
</organism>
<dbReference type="EMBL" id="LFEH01000201">
    <property type="protein sequence ID" value="KMS67211.1"/>
    <property type="molecule type" value="Genomic_DNA"/>
</dbReference>
<sequence>MTASNAMTQALAAACRDPYGATLPHGEDDGVVRSVVTTDAYAIVLIAKDHEEVIVLDMIYLR</sequence>
<reference evidence="1 2" key="1">
    <citation type="submission" date="2015-06" db="EMBL/GenBank/DDBJ databases">
        <title>Draft genome sequence of Streptomyces leeuwenhoekii C58, which produces the novel lasso peptide, chaxapeptin.</title>
        <authorList>
            <person name="Yi Y."/>
            <person name="Hai D."/>
            <person name="Jaspars M."/>
            <person name="Sheng H."/>
            <person name="Rateb M.E."/>
            <person name="Bull A."/>
            <person name="Goodfellow M."/>
            <person name="Asenjo J.A."/>
            <person name="Ebel R."/>
        </authorList>
    </citation>
    <scope>NUCLEOTIDE SEQUENCE [LARGE SCALE GENOMIC DNA]</scope>
    <source>
        <strain evidence="1 2">C58</strain>
    </source>
</reference>
<name>A0ABR5HR24_STRLW</name>
<accession>A0ABR5HR24</accession>
<evidence type="ECO:0000313" key="2">
    <source>
        <dbReference type="Proteomes" id="UP000037274"/>
    </source>
</evidence>
<dbReference type="Proteomes" id="UP000037274">
    <property type="component" value="Unassembled WGS sequence"/>
</dbReference>